<evidence type="ECO:0000313" key="1">
    <source>
        <dbReference type="EMBL" id="CAK1551060.1"/>
    </source>
</evidence>
<reference evidence="1 2" key="1">
    <citation type="submission" date="2023-11" db="EMBL/GenBank/DDBJ databases">
        <authorList>
            <person name="Okamura Y."/>
        </authorList>
    </citation>
    <scope>NUCLEOTIDE SEQUENCE [LARGE SCALE GENOMIC DNA]</scope>
</reference>
<keyword evidence="2" id="KW-1185">Reference proteome</keyword>
<proteinExistence type="predicted"/>
<organism evidence="1 2">
    <name type="scientific">Leptosia nina</name>
    <dbReference type="NCBI Taxonomy" id="320188"/>
    <lineage>
        <taxon>Eukaryota</taxon>
        <taxon>Metazoa</taxon>
        <taxon>Ecdysozoa</taxon>
        <taxon>Arthropoda</taxon>
        <taxon>Hexapoda</taxon>
        <taxon>Insecta</taxon>
        <taxon>Pterygota</taxon>
        <taxon>Neoptera</taxon>
        <taxon>Endopterygota</taxon>
        <taxon>Lepidoptera</taxon>
        <taxon>Glossata</taxon>
        <taxon>Ditrysia</taxon>
        <taxon>Papilionoidea</taxon>
        <taxon>Pieridae</taxon>
        <taxon>Pierinae</taxon>
        <taxon>Leptosia</taxon>
    </lineage>
</organism>
<comment type="caution">
    <text evidence="1">The sequence shown here is derived from an EMBL/GenBank/DDBJ whole genome shotgun (WGS) entry which is preliminary data.</text>
</comment>
<protein>
    <submittedName>
        <fullName evidence="1">Uncharacterized protein</fullName>
    </submittedName>
</protein>
<dbReference type="AlphaFoldDB" id="A0AAV1JQB0"/>
<gene>
    <name evidence="1" type="ORF">LNINA_LOCUS10234</name>
</gene>
<dbReference type="EMBL" id="CAVLEF010000107">
    <property type="protein sequence ID" value="CAK1551060.1"/>
    <property type="molecule type" value="Genomic_DNA"/>
</dbReference>
<sequence>MNTIVTVSPHYQFRPADGFSDASKTCNITGLWCLHLHASQLTTLKPHWEENRAGLVCECLPSCDETEITVIKDVVTPAS</sequence>
<accession>A0AAV1JQB0</accession>
<evidence type="ECO:0000313" key="2">
    <source>
        <dbReference type="Proteomes" id="UP001497472"/>
    </source>
</evidence>
<dbReference type="Proteomes" id="UP001497472">
    <property type="component" value="Unassembled WGS sequence"/>
</dbReference>
<name>A0AAV1JQB0_9NEOP</name>